<dbReference type="InterPro" id="IPR031325">
    <property type="entry name" value="RHS_repeat"/>
</dbReference>
<dbReference type="AlphaFoldDB" id="A0A6J7JF01"/>
<dbReference type="NCBIfam" id="TIGR03696">
    <property type="entry name" value="Rhs_assc_core"/>
    <property type="match status" value="1"/>
</dbReference>
<dbReference type="InterPro" id="IPR006530">
    <property type="entry name" value="YD"/>
</dbReference>
<organism evidence="3">
    <name type="scientific">freshwater metagenome</name>
    <dbReference type="NCBI Taxonomy" id="449393"/>
    <lineage>
        <taxon>unclassified sequences</taxon>
        <taxon>metagenomes</taxon>
        <taxon>ecological metagenomes</taxon>
    </lineage>
</organism>
<reference evidence="3" key="1">
    <citation type="submission" date="2020-05" db="EMBL/GenBank/DDBJ databases">
        <authorList>
            <person name="Chiriac C."/>
            <person name="Salcher M."/>
            <person name="Ghai R."/>
            <person name="Kavagutti S V."/>
        </authorList>
    </citation>
    <scope>NUCLEOTIDE SEQUENCE</scope>
</reference>
<keyword evidence="2" id="KW-0812">Transmembrane</keyword>
<feature type="transmembrane region" description="Helical" evidence="2">
    <location>
        <begin position="938"/>
        <end position="956"/>
    </location>
</feature>
<feature type="compositionally biased region" description="Basic and acidic residues" evidence="1">
    <location>
        <begin position="66"/>
        <end position="76"/>
    </location>
</feature>
<feature type="compositionally biased region" description="Polar residues" evidence="1">
    <location>
        <begin position="1"/>
        <end position="26"/>
    </location>
</feature>
<feature type="region of interest" description="Disordered" evidence="1">
    <location>
        <begin position="45"/>
        <end position="76"/>
    </location>
</feature>
<name>A0A6J7JF01_9ZZZZ</name>
<feature type="region of interest" description="Disordered" evidence="1">
    <location>
        <begin position="1"/>
        <end position="32"/>
    </location>
</feature>
<dbReference type="InterPro" id="IPR022385">
    <property type="entry name" value="Rhs_assc_core"/>
</dbReference>
<feature type="transmembrane region" description="Helical" evidence="2">
    <location>
        <begin position="875"/>
        <end position="894"/>
    </location>
</feature>
<dbReference type="EMBL" id="CAFBNF010000081">
    <property type="protein sequence ID" value="CAB4941529.1"/>
    <property type="molecule type" value="Genomic_DNA"/>
</dbReference>
<dbReference type="Pfam" id="PF05593">
    <property type="entry name" value="RHS_repeat"/>
    <property type="match status" value="2"/>
</dbReference>
<evidence type="ECO:0000313" key="3">
    <source>
        <dbReference type="EMBL" id="CAB4941529.1"/>
    </source>
</evidence>
<gene>
    <name evidence="3" type="ORF">UFOPK3773_00887</name>
</gene>
<protein>
    <submittedName>
        <fullName evidence="3">Unannotated protein</fullName>
    </submittedName>
</protein>
<feature type="transmembrane region" description="Helical" evidence="2">
    <location>
        <begin position="906"/>
        <end position="926"/>
    </location>
</feature>
<sequence length="1075" mass="109069">MTWRVLSSTDPAGLTVSASTGPTLRSTTDKAGRVTTYGYDDLGQVTSVSGPVEPGAEGLRSATQRDTTRTAGGDDKPLAGLRAVVFAQPNFLGGSRSQYLPADPDRGSLSASWSGRPATFSGQAAGVWNPDDSDDAAGHADGWRFLLTASGGSDAELVVGGNLCAENVPCTVSGLPTGPKAVRVQLRRAGTSGWFQVTAAPVGRPLVVLPSTEVGPGYGLTTVAGSNDDLPGAPAAGAQTLYKYADPASSIPSSTVTPGGLATALAHEAGATGNNDWGRLTSTTTPGGRVSATAYWDDNVDATLPAPCGGGTQRQSGQVRSVTLVDGRVVQSWFDLRGQERATVITGDGLSQTYCTSYFADGAVATTGVFDTAGDLIESSATTRVSPLTTSLLVTHGPAAPVNPGTSVTTTSTVDLRGRDVSSTDAAGSTTTVEYDVLGNVTSRTTTPPAGSGSPALVVASTYRAEDGRLATVSVNGVIAATVLYDPTSGRVSRITYPNGIRTGYSWQPNGPLGSVAVVTGIADLGTVTERRTVSAFGRVESSVARTSGMLAFSEQRGYQYDAAGRLASAVISTTNGSAPAAASFAYGYGAQNAGCPTGYAGAGKDGLRTSGRVNGTAYVVCHDSLGRLSSTTSPLVTGGGDPASATHDGLGRLLTLGGARPLSLTWGVGGSVAVIDESDAGGGHSVTTTLDEYGGEILDQTVLSDAGTDTVRLSGPFRLRLTSGEVTGTASLQYGLPGGATVTLTTGSEATLSLPGVDGSALVTLPVPSLGAGTSATASIAGRFGPYGEPLADIPTDTGSALPAYTWKASARQQTMAGTSSITLLPARAYAPLVGEFLSPDPVPDAASNLYAYTDGDPVNQSDPTGGSSDDSSLTIVTGVLSAAGLFGSMWGGYAIGRYKELARFAGWGASVAGALMAGVNASLAAKSQNADNGATVAIGLAAAAGSGVASYGSYRFGVNRGRVVRNARAAQLGRDRQAQNSLKQQTKVQKFTRRGLEATERVKTEGYMGAVTNDRNVKAMVQSKYEPNVVIREEPLSTRYSSGIDGSRRGSGSVSDDLDNLSMMQGGSFVGSE</sequence>
<feature type="compositionally biased region" description="Low complexity" evidence="1">
    <location>
        <begin position="1043"/>
        <end position="1057"/>
    </location>
</feature>
<keyword evidence="2" id="KW-1133">Transmembrane helix</keyword>
<dbReference type="PANTHER" id="PTHR32305:SF15">
    <property type="entry name" value="PROTEIN RHSA-RELATED"/>
    <property type="match status" value="1"/>
</dbReference>
<accession>A0A6J7JF01</accession>
<keyword evidence="2" id="KW-0472">Membrane</keyword>
<feature type="region of interest" description="Disordered" evidence="1">
    <location>
        <begin position="850"/>
        <end position="873"/>
    </location>
</feature>
<proteinExistence type="predicted"/>
<dbReference type="PANTHER" id="PTHR32305">
    <property type="match status" value="1"/>
</dbReference>
<feature type="region of interest" description="Disordered" evidence="1">
    <location>
        <begin position="1043"/>
        <end position="1075"/>
    </location>
</feature>
<evidence type="ECO:0000256" key="2">
    <source>
        <dbReference type="SAM" id="Phobius"/>
    </source>
</evidence>
<evidence type="ECO:0000256" key="1">
    <source>
        <dbReference type="SAM" id="MobiDB-lite"/>
    </source>
</evidence>
<dbReference type="NCBIfam" id="TIGR01643">
    <property type="entry name" value="YD_repeat_2x"/>
    <property type="match status" value="1"/>
</dbReference>
<dbReference type="InterPro" id="IPR050708">
    <property type="entry name" value="T6SS_VgrG/RHS"/>
</dbReference>
<dbReference type="Gene3D" id="2.180.10.10">
    <property type="entry name" value="RHS repeat-associated core"/>
    <property type="match status" value="1"/>
</dbReference>